<dbReference type="PANTHER" id="PTHR12652">
    <property type="entry name" value="PEROXISOMAL BIOGENESIS FACTOR 11"/>
    <property type="match status" value="1"/>
</dbReference>
<dbReference type="Proteomes" id="UP000827549">
    <property type="component" value="Chromosome 7"/>
</dbReference>
<dbReference type="EMBL" id="CP086720">
    <property type="protein sequence ID" value="WOO85559.1"/>
    <property type="molecule type" value="Genomic_DNA"/>
</dbReference>
<evidence type="ECO:0000256" key="3">
    <source>
        <dbReference type="ARBA" id="ARBA00023140"/>
    </source>
</evidence>
<feature type="compositionally biased region" description="Basic and acidic residues" evidence="5">
    <location>
        <begin position="179"/>
        <end position="189"/>
    </location>
</feature>
<dbReference type="GeneID" id="87812225"/>
<organism evidence="6 7">
    <name type="scientific">Vanrija pseudolonga</name>
    <dbReference type="NCBI Taxonomy" id="143232"/>
    <lineage>
        <taxon>Eukaryota</taxon>
        <taxon>Fungi</taxon>
        <taxon>Dikarya</taxon>
        <taxon>Basidiomycota</taxon>
        <taxon>Agaricomycotina</taxon>
        <taxon>Tremellomycetes</taxon>
        <taxon>Trichosporonales</taxon>
        <taxon>Trichosporonaceae</taxon>
        <taxon>Vanrija</taxon>
    </lineage>
</organism>
<feature type="region of interest" description="Disordered" evidence="5">
    <location>
        <begin position="177"/>
        <end position="196"/>
    </location>
</feature>
<protein>
    <submittedName>
        <fullName evidence="6">Peroxisomal membrane protein PMP27</fullName>
    </submittedName>
</protein>
<evidence type="ECO:0000256" key="5">
    <source>
        <dbReference type="SAM" id="MobiDB-lite"/>
    </source>
</evidence>
<keyword evidence="2" id="KW-0472">Membrane</keyword>
<proteinExistence type="predicted"/>
<keyword evidence="7" id="KW-1185">Reference proteome</keyword>
<dbReference type="GO" id="GO:0005778">
    <property type="term" value="C:peroxisomal membrane"/>
    <property type="evidence" value="ECO:0007669"/>
    <property type="project" value="UniProtKB-SubCell"/>
</dbReference>
<evidence type="ECO:0000256" key="1">
    <source>
        <dbReference type="ARBA" id="ARBA00022593"/>
    </source>
</evidence>
<dbReference type="AlphaFoldDB" id="A0AAF1BR62"/>
<evidence type="ECO:0000313" key="7">
    <source>
        <dbReference type="Proteomes" id="UP000827549"/>
    </source>
</evidence>
<keyword evidence="3" id="KW-0576">Peroxisome</keyword>
<keyword evidence="1" id="KW-0962">Peroxisome biogenesis</keyword>
<name>A0AAF1BR62_9TREE</name>
<evidence type="ECO:0000256" key="2">
    <source>
        <dbReference type="ARBA" id="ARBA00023136"/>
    </source>
</evidence>
<sequence length="269" mass="29490">MASILAQVILHPKVSQALAVLATTIGRDKLYRLIQYVSRILAWSFARSGATDLASRFDGLKSSLGMGRKLMRVFKPVENLQSALNISQRPFTGITRAETLAQVTQLGRQIAYAIFLGSDSLIWLQFAKFIRLDKDKAARLGQISNKAWFIGLVLSLVSSGASLVNLRHQSRRFALQSEVSRREGGEKGPDQAAAEEAERRKQGRALLAQRQTLLSQIVTDAFDIWIPSNNLGYSHLSEGAVGLLGATTSYMALQKVWNKHGAAVVAKLA</sequence>
<evidence type="ECO:0000313" key="6">
    <source>
        <dbReference type="EMBL" id="WOO85559.1"/>
    </source>
</evidence>
<dbReference type="RefSeq" id="XP_062631585.1">
    <property type="nucleotide sequence ID" value="XM_062775601.1"/>
</dbReference>
<dbReference type="PANTHER" id="PTHR12652:SF50">
    <property type="entry name" value="PEROXIN 11"/>
    <property type="match status" value="1"/>
</dbReference>
<dbReference type="GO" id="GO:0016559">
    <property type="term" value="P:peroxisome fission"/>
    <property type="evidence" value="ECO:0007669"/>
    <property type="project" value="InterPro"/>
</dbReference>
<reference evidence="6" key="1">
    <citation type="submission" date="2023-10" db="EMBL/GenBank/DDBJ databases">
        <authorList>
            <person name="Noh H."/>
        </authorList>
    </citation>
    <scope>NUCLEOTIDE SEQUENCE</scope>
    <source>
        <strain evidence="6">DUCC4014</strain>
    </source>
</reference>
<dbReference type="InterPro" id="IPR008733">
    <property type="entry name" value="PEX11"/>
</dbReference>
<comment type="subcellular location">
    <subcellularLocation>
        <location evidence="4">Peroxisome membrane</location>
    </subcellularLocation>
</comment>
<dbReference type="Pfam" id="PF05648">
    <property type="entry name" value="PEX11"/>
    <property type="match status" value="1"/>
</dbReference>
<accession>A0AAF1BR62</accession>
<evidence type="ECO:0000256" key="4">
    <source>
        <dbReference type="ARBA" id="ARBA00046271"/>
    </source>
</evidence>
<gene>
    <name evidence="6" type="primary">PEX11</name>
    <name evidence="6" type="ORF">LOC62_07G009062</name>
</gene>